<keyword evidence="3" id="KW-1185">Reference proteome</keyword>
<gene>
    <name evidence="2" type="ORF">CLV40_103393</name>
</gene>
<dbReference type="RefSeq" id="WP_104478180.1">
    <property type="nucleotide sequence ID" value="NZ_CP154825.1"/>
</dbReference>
<dbReference type="Proteomes" id="UP000239203">
    <property type="component" value="Unassembled WGS sequence"/>
</dbReference>
<dbReference type="GO" id="GO:0004658">
    <property type="term" value="F:propionyl-CoA carboxylase activity"/>
    <property type="evidence" value="ECO:0007669"/>
    <property type="project" value="InterPro"/>
</dbReference>
<dbReference type="GO" id="GO:0003989">
    <property type="term" value="F:acetyl-CoA carboxylase activity"/>
    <property type="evidence" value="ECO:0007669"/>
    <property type="project" value="InterPro"/>
</dbReference>
<dbReference type="AlphaFoldDB" id="A0A2S6GX49"/>
<dbReference type="InterPro" id="IPR032716">
    <property type="entry name" value="ACC_epsilon"/>
</dbReference>
<accession>A0A2S6GX49</accession>
<reference evidence="2 3" key="1">
    <citation type="submission" date="2018-02" db="EMBL/GenBank/DDBJ databases">
        <title>Genomic Encyclopedia of Archaeal and Bacterial Type Strains, Phase II (KMG-II): from individual species to whole genera.</title>
        <authorList>
            <person name="Goeker M."/>
        </authorList>
    </citation>
    <scope>NUCLEOTIDE SEQUENCE [LARGE SCALE GENOMIC DNA]</scope>
    <source>
        <strain evidence="2 3">YU 961-1</strain>
    </source>
</reference>
<sequence length="81" mass="8316">MPDDPAASEPTPEPRPLLRVVKGTPDPAELAALAAVIAAAPAAQPADPTPQPPSAWSDRAAATRRPLPHGPGAWRASAFPR</sequence>
<comment type="caution">
    <text evidence="2">The sequence shown here is derived from an EMBL/GenBank/DDBJ whole genome shotgun (WGS) entry which is preliminary data.</text>
</comment>
<dbReference type="EMBL" id="PTIX01000003">
    <property type="protein sequence ID" value="PPK69783.1"/>
    <property type="molecule type" value="Genomic_DNA"/>
</dbReference>
<protein>
    <submittedName>
        <fullName evidence="2">Acyl-CoA carboxylase epsilon subunit-like protein</fullName>
    </submittedName>
</protein>
<organism evidence="2 3">
    <name type="scientific">Actinokineospora auranticolor</name>
    <dbReference type="NCBI Taxonomy" id="155976"/>
    <lineage>
        <taxon>Bacteria</taxon>
        <taxon>Bacillati</taxon>
        <taxon>Actinomycetota</taxon>
        <taxon>Actinomycetes</taxon>
        <taxon>Pseudonocardiales</taxon>
        <taxon>Pseudonocardiaceae</taxon>
        <taxon>Actinokineospora</taxon>
    </lineage>
</organism>
<name>A0A2S6GX49_9PSEU</name>
<proteinExistence type="predicted"/>
<dbReference type="Pfam" id="PF13822">
    <property type="entry name" value="ACC_epsilon"/>
    <property type="match status" value="1"/>
</dbReference>
<evidence type="ECO:0000313" key="3">
    <source>
        <dbReference type="Proteomes" id="UP000239203"/>
    </source>
</evidence>
<feature type="region of interest" description="Disordered" evidence="1">
    <location>
        <begin position="41"/>
        <end position="81"/>
    </location>
</feature>
<evidence type="ECO:0000313" key="2">
    <source>
        <dbReference type="EMBL" id="PPK69783.1"/>
    </source>
</evidence>
<evidence type="ECO:0000256" key="1">
    <source>
        <dbReference type="SAM" id="MobiDB-lite"/>
    </source>
</evidence>